<sequence length="270" mass="31087">MNSLSFNLAIKETILLAIVYFFINYFKIPNGMWLLGTILATYAPFSEHSIEKTKRKIIGTIGGFLLSSLVFLCVNSNIVIIILVLISLYFIIYISAYDIRAIFITFSAISAAGISQIVINIYVLGFDRVGFILISSILVYIAMKWIYPFSFKNAIKDLIINYKLLNNDILDALDIEKGIDYDEVFKLNLINKYLWRKGNYLDNYLLAFTKNKQISSDIEEKLIKEILYIEGSLIDDLIHFYIGDKEIREKVLSNINEKIIRIDKLSLEII</sequence>
<evidence type="ECO:0000256" key="5">
    <source>
        <dbReference type="SAM" id="Phobius"/>
    </source>
</evidence>
<evidence type="ECO:0000313" key="8">
    <source>
        <dbReference type="Proteomes" id="UP001079657"/>
    </source>
</evidence>
<dbReference type="InterPro" id="IPR049453">
    <property type="entry name" value="Memb_transporter_dom"/>
</dbReference>
<reference evidence="7" key="1">
    <citation type="submission" date="2022-12" db="EMBL/GenBank/DDBJ databases">
        <authorList>
            <person name="Wang J."/>
        </authorList>
    </citation>
    <scope>NUCLEOTIDE SEQUENCE</scope>
    <source>
        <strain evidence="7">HY-42-06</strain>
    </source>
</reference>
<feature type="transmembrane region" description="Helical" evidence="5">
    <location>
        <begin position="129"/>
        <end position="147"/>
    </location>
</feature>
<evidence type="ECO:0000256" key="1">
    <source>
        <dbReference type="ARBA" id="ARBA00004141"/>
    </source>
</evidence>
<proteinExistence type="predicted"/>
<evidence type="ECO:0000256" key="2">
    <source>
        <dbReference type="ARBA" id="ARBA00022692"/>
    </source>
</evidence>
<keyword evidence="2 5" id="KW-0812">Transmembrane</keyword>
<accession>A0ABT4CSL9</accession>
<gene>
    <name evidence="7" type="ORF">OXH55_10465</name>
</gene>
<feature type="transmembrane region" description="Helical" evidence="5">
    <location>
        <begin position="6"/>
        <end position="26"/>
    </location>
</feature>
<comment type="caution">
    <text evidence="7">The sequence shown here is derived from an EMBL/GenBank/DDBJ whole genome shotgun (WGS) entry which is preliminary data.</text>
</comment>
<keyword evidence="8" id="KW-1185">Reference proteome</keyword>
<keyword evidence="4 5" id="KW-0472">Membrane</keyword>
<feature type="transmembrane region" description="Helical" evidence="5">
    <location>
        <begin position="56"/>
        <end position="72"/>
    </location>
</feature>
<comment type="subcellular location">
    <subcellularLocation>
        <location evidence="1">Membrane</location>
        <topology evidence="1">Multi-pass membrane protein</topology>
    </subcellularLocation>
</comment>
<protein>
    <submittedName>
        <fullName evidence="7">FUSC family protein</fullName>
    </submittedName>
</protein>
<dbReference type="RefSeq" id="WP_268049894.1">
    <property type="nucleotide sequence ID" value="NZ_JAPQES010000003.1"/>
</dbReference>
<keyword evidence="3 5" id="KW-1133">Transmembrane helix</keyword>
<dbReference type="Proteomes" id="UP001079657">
    <property type="component" value="Unassembled WGS sequence"/>
</dbReference>
<dbReference type="EMBL" id="JAPQES010000003">
    <property type="protein sequence ID" value="MCY6371056.1"/>
    <property type="molecule type" value="Genomic_DNA"/>
</dbReference>
<evidence type="ECO:0000256" key="4">
    <source>
        <dbReference type="ARBA" id="ARBA00023136"/>
    </source>
</evidence>
<feature type="transmembrane region" description="Helical" evidence="5">
    <location>
        <begin position="78"/>
        <end position="96"/>
    </location>
</feature>
<evidence type="ECO:0000256" key="3">
    <source>
        <dbReference type="ARBA" id="ARBA00022989"/>
    </source>
</evidence>
<dbReference type="Pfam" id="PF13515">
    <property type="entry name" value="FUSC_2"/>
    <property type="match status" value="1"/>
</dbReference>
<feature type="transmembrane region" description="Helical" evidence="5">
    <location>
        <begin position="103"/>
        <end position="123"/>
    </location>
</feature>
<feature type="domain" description="Integral membrane bound transporter" evidence="6">
    <location>
        <begin position="19"/>
        <end position="139"/>
    </location>
</feature>
<name>A0ABT4CSL9_9CLOT</name>
<evidence type="ECO:0000313" key="7">
    <source>
        <dbReference type="EMBL" id="MCY6371056.1"/>
    </source>
</evidence>
<evidence type="ECO:0000259" key="6">
    <source>
        <dbReference type="Pfam" id="PF13515"/>
    </source>
</evidence>
<organism evidence="7 8">
    <name type="scientific">Clostridium ganghwense</name>
    <dbReference type="NCBI Taxonomy" id="312089"/>
    <lineage>
        <taxon>Bacteria</taxon>
        <taxon>Bacillati</taxon>
        <taxon>Bacillota</taxon>
        <taxon>Clostridia</taxon>
        <taxon>Eubacteriales</taxon>
        <taxon>Clostridiaceae</taxon>
        <taxon>Clostridium</taxon>
    </lineage>
</organism>